<dbReference type="Proteomes" id="UP000007148">
    <property type="component" value="Unassembled WGS sequence"/>
</dbReference>
<evidence type="ECO:0000313" key="8">
    <source>
        <dbReference type="EMBL" id="CCA71075.1"/>
    </source>
</evidence>
<comment type="similarity">
    <text evidence="2 7">Belongs to the DPM2 family.</text>
</comment>
<feature type="transmembrane region" description="Helical" evidence="7">
    <location>
        <begin position="5"/>
        <end position="23"/>
    </location>
</feature>
<reference evidence="8 9" key="1">
    <citation type="journal article" date="2011" name="PLoS Pathog.">
        <title>Endophytic Life Strategies Decoded by Genome and Transcriptome Analyses of the Mutualistic Root Symbiont Piriformospora indica.</title>
        <authorList>
            <person name="Zuccaro A."/>
            <person name="Lahrmann U."/>
            <person name="Guldener U."/>
            <person name="Langen G."/>
            <person name="Pfiffi S."/>
            <person name="Biedenkopf D."/>
            <person name="Wong P."/>
            <person name="Samans B."/>
            <person name="Grimm C."/>
            <person name="Basiewicz M."/>
            <person name="Murat C."/>
            <person name="Martin F."/>
            <person name="Kogel K.H."/>
        </authorList>
    </citation>
    <scope>NUCLEOTIDE SEQUENCE [LARGE SCALE GENOMIC DNA]</scope>
    <source>
        <strain evidence="8 9">DSM 11827</strain>
    </source>
</reference>
<dbReference type="GO" id="GO:0033185">
    <property type="term" value="C:dolichol-phosphate-mannose synthase complex"/>
    <property type="evidence" value="ECO:0007669"/>
    <property type="project" value="TreeGrafter"/>
</dbReference>
<sequence>MLLTAAVIFTYYTIWALILPLLPADSTFHDRFPSREWAVKLPAFILLVGLTGIGGLLGMVMMKEAQKKRAKIGLKSA</sequence>
<keyword evidence="6 7" id="KW-0472">Membrane</keyword>
<organism evidence="8 9">
    <name type="scientific">Serendipita indica (strain DSM 11827)</name>
    <name type="common">Root endophyte fungus</name>
    <name type="synonym">Piriformospora indica</name>
    <dbReference type="NCBI Taxonomy" id="1109443"/>
    <lineage>
        <taxon>Eukaryota</taxon>
        <taxon>Fungi</taxon>
        <taxon>Dikarya</taxon>
        <taxon>Basidiomycota</taxon>
        <taxon>Agaricomycotina</taxon>
        <taxon>Agaricomycetes</taxon>
        <taxon>Sebacinales</taxon>
        <taxon>Serendipitaceae</taxon>
        <taxon>Serendipita</taxon>
    </lineage>
</organism>
<dbReference type="Pfam" id="PF07297">
    <property type="entry name" value="DPM2"/>
    <property type="match status" value="1"/>
</dbReference>
<name>G4TIE8_SERID</name>
<evidence type="ECO:0000256" key="6">
    <source>
        <dbReference type="ARBA" id="ARBA00023136"/>
    </source>
</evidence>
<dbReference type="STRING" id="1109443.G4TIE8"/>
<protein>
    <recommendedName>
        <fullName evidence="7">Dolichol phosphate-mannose biosynthesis regulatory protein</fullName>
    </recommendedName>
</protein>
<keyword evidence="9" id="KW-1185">Reference proteome</keyword>
<dbReference type="EMBL" id="CAFZ01000105">
    <property type="protein sequence ID" value="CCA71075.1"/>
    <property type="molecule type" value="Genomic_DNA"/>
</dbReference>
<keyword evidence="5 7" id="KW-1133">Transmembrane helix</keyword>
<comment type="subunit">
    <text evidence="7">Component of the dolichol-phosphate mannose (DPM) synthase complex.</text>
</comment>
<feature type="transmembrane region" description="Helical" evidence="7">
    <location>
        <begin position="43"/>
        <end position="62"/>
    </location>
</feature>
<gene>
    <name evidence="8" type="ORF">PIIN_11689</name>
</gene>
<dbReference type="GO" id="GO:0030234">
    <property type="term" value="F:enzyme regulator activity"/>
    <property type="evidence" value="ECO:0007669"/>
    <property type="project" value="UniProtKB-UniRule"/>
</dbReference>
<dbReference type="GO" id="GO:0180047">
    <property type="term" value="P:dolichol phosphate mannose biosynthetic process"/>
    <property type="evidence" value="ECO:0007669"/>
    <property type="project" value="InterPro"/>
</dbReference>
<evidence type="ECO:0000256" key="3">
    <source>
        <dbReference type="ARBA" id="ARBA00022692"/>
    </source>
</evidence>
<dbReference type="UniPathway" id="UPA00378"/>
<comment type="subcellular location">
    <subcellularLocation>
        <location evidence="1 7">Endoplasmic reticulum membrane</location>
        <topology evidence="1 7">Multi-pass membrane protein</topology>
    </subcellularLocation>
</comment>
<evidence type="ECO:0000256" key="4">
    <source>
        <dbReference type="ARBA" id="ARBA00022824"/>
    </source>
</evidence>
<accession>G4TIE8</accession>
<evidence type="ECO:0000256" key="2">
    <source>
        <dbReference type="ARBA" id="ARBA00005478"/>
    </source>
</evidence>
<dbReference type="PANTHER" id="PTHR15039">
    <property type="entry name" value="DOLICHOL PHOSPHATE-MANNOSE BIOSYNTHESIS REGULATORY PROTEIN"/>
    <property type="match status" value="1"/>
</dbReference>
<evidence type="ECO:0000313" key="9">
    <source>
        <dbReference type="Proteomes" id="UP000007148"/>
    </source>
</evidence>
<keyword evidence="4 7" id="KW-0256">Endoplasmic reticulum</keyword>
<dbReference type="InterPro" id="IPR009914">
    <property type="entry name" value="DPM2"/>
</dbReference>
<comment type="caution">
    <text evidence="8">The sequence shown here is derived from an EMBL/GenBank/DDBJ whole genome shotgun (WGS) entry which is preliminary data.</text>
</comment>
<dbReference type="OrthoDB" id="311279at2759"/>
<keyword evidence="3 7" id="KW-0812">Transmembrane</keyword>
<dbReference type="GO" id="GO:0006506">
    <property type="term" value="P:GPI anchor biosynthetic process"/>
    <property type="evidence" value="ECO:0007669"/>
    <property type="project" value="TreeGrafter"/>
</dbReference>
<evidence type="ECO:0000256" key="1">
    <source>
        <dbReference type="ARBA" id="ARBA00004477"/>
    </source>
</evidence>
<proteinExistence type="inferred from homology"/>
<dbReference type="InParanoid" id="G4TIE8"/>
<dbReference type="OMA" id="YTLWIIV"/>
<dbReference type="HOGENOM" id="CLU_150144_2_1_1"/>
<dbReference type="FunCoup" id="G4TIE8">
    <property type="interactions" value="49"/>
</dbReference>
<comment type="pathway">
    <text evidence="7">Protein modification; protein glycosylation.</text>
</comment>
<dbReference type="PANTHER" id="PTHR15039:SF11">
    <property type="entry name" value="DOLICHOL PHOSPHATE-MANNOSE BIOSYNTHESIS REGULATORY PROTEIN"/>
    <property type="match status" value="1"/>
</dbReference>
<evidence type="ECO:0000256" key="5">
    <source>
        <dbReference type="ARBA" id="ARBA00022989"/>
    </source>
</evidence>
<dbReference type="GO" id="GO:0005789">
    <property type="term" value="C:endoplasmic reticulum membrane"/>
    <property type="evidence" value="ECO:0007669"/>
    <property type="project" value="UniProtKB-SubCell"/>
</dbReference>
<dbReference type="eggNOG" id="KOG3488">
    <property type="taxonomic scope" value="Eukaryota"/>
</dbReference>
<evidence type="ECO:0000256" key="7">
    <source>
        <dbReference type="RuleBase" id="RU365084"/>
    </source>
</evidence>
<dbReference type="AlphaFoldDB" id="G4TIE8"/>
<comment type="function">
    <text evidence="7">Regulatory subunit of the dolichol-phosphate mannose (DPM) synthase complex; essential for the ER localization.</text>
</comment>